<dbReference type="EMBL" id="CP139781">
    <property type="protein sequence ID" value="WRQ89240.1"/>
    <property type="molecule type" value="Genomic_DNA"/>
</dbReference>
<evidence type="ECO:0008006" key="3">
    <source>
        <dbReference type="Google" id="ProtNLM"/>
    </source>
</evidence>
<name>A0ABZ1CCX4_9BACT</name>
<gene>
    <name evidence="1" type="ORF">K1X11_007455</name>
</gene>
<accession>A0ABZ1CCX4</accession>
<dbReference type="RefSeq" id="WP_221033276.1">
    <property type="nucleotide sequence ID" value="NZ_CP139781.1"/>
</dbReference>
<sequence>MELPRADLESAFANTSLFEAKTWQLSPEAWPLTRGEVDELQRIGEACLHFHQALENLYLRSAAGKNLLRNKSLQAPWVAEYLDRGKPASLVKHARDARQRGALPTVLRPDLLLTDDGFVMTELDSVPGGIGLTAFLNRLYDEQGEIVGQGDAMILHFYQSLAALAPTVGNPLIAIVVSDESATYRPEMQWLAEQLQLRGHRVYCLDPDDLFPLGTALCFDIDGNPEKIDVVYRFFELHDLENISTATYLFEALEADELVVAPPMRPFQEEKLAAALFHHHLLGDYWREALPKRSFKQLNKLFPRSWVVDPAPLPPGAVLDGPTAGGRALAHWGQLAEASQKERDLILKISGYHESAWGARSVVYGADCSREEWSAGIDIAIQDALHNLHVLQEYRKPRRLSHPLYPPAGGDPATAGTATSRQGRLRLCPYYFVQDDKVQLSGALATFCPPDKKIIHGMQDAALLPCRVVE</sequence>
<keyword evidence="2" id="KW-1185">Reference proteome</keyword>
<dbReference type="Proteomes" id="UP000738431">
    <property type="component" value="Chromosome"/>
</dbReference>
<protein>
    <recommendedName>
        <fullName evidence="3">Circularly permuted type 2 ATP-grasp protein</fullName>
    </recommendedName>
</protein>
<organism evidence="1 2">
    <name type="scientific">Actomonas aquatica</name>
    <dbReference type="NCBI Taxonomy" id="2866162"/>
    <lineage>
        <taxon>Bacteria</taxon>
        <taxon>Pseudomonadati</taxon>
        <taxon>Verrucomicrobiota</taxon>
        <taxon>Opitutia</taxon>
        <taxon>Opitutales</taxon>
        <taxon>Opitutaceae</taxon>
        <taxon>Actomonas</taxon>
    </lineage>
</organism>
<reference evidence="1 2" key="2">
    <citation type="submission" date="2023-12" db="EMBL/GenBank/DDBJ databases">
        <title>Description of an unclassified Opitutus bacterium of Verrucomicrobiota.</title>
        <authorList>
            <person name="Zhang D.-F."/>
        </authorList>
    </citation>
    <scope>NUCLEOTIDE SEQUENCE [LARGE SCALE GENOMIC DNA]</scope>
    <source>
        <strain evidence="1 2">WL0086</strain>
    </source>
</reference>
<evidence type="ECO:0000313" key="1">
    <source>
        <dbReference type="EMBL" id="WRQ89240.1"/>
    </source>
</evidence>
<reference evidence="1 2" key="1">
    <citation type="submission" date="2021-08" db="EMBL/GenBank/DDBJ databases">
        <authorList>
            <person name="Zhang D."/>
            <person name="Zhang A."/>
            <person name="Wang L."/>
        </authorList>
    </citation>
    <scope>NUCLEOTIDE SEQUENCE [LARGE SCALE GENOMIC DNA]</scope>
    <source>
        <strain evidence="1 2">WL0086</strain>
    </source>
</reference>
<proteinExistence type="predicted"/>
<evidence type="ECO:0000313" key="2">
    <source>
        <dbReference type="Proteomes" id="UP000738431"/>
    </source>
</evidence>